<dbReference type="InterPro" id="IPR000008">
    <property type="entry name" value="C2_dom"/>
</dbReference>
<dbReference type="PROSITE" id="PS00678">
    <property type="entry name" value="WD_REPEATS_1"/>
    <property type="match status" value="4"/>
</dbReference>
<dbReference type="PRINTS" id="PR00320">
    <property type="entry name" value="GPROTEINBRPT"/>
</dbReference>
<feature type="repeat" description="WD" evidence="3">
    <location>
        <begin position="116"/>
        <end position="138"/>
    </location>
</feature>
<dbReference type="SMART" id="SM00320">
    <property type="entry name" value="WD40"/>
    <property type="match status" value="4"/>
</dbReference>
<evidence type="ECO:0000313" key="5">
    <source>
        <dbReference type="EMBL" id="KZP03622.1"/>
    </source>
</evidence>
<keyword evidence="6" id="KW-1185">Reference proteome</keyword>
<dbReference type="PROSITE" id="PS50082">
    <property type="entry name" value="WD_REPEATS_2"/>
    <property type="match status" value="4"/>
</dbReference>
<dbReference type="OrthoDB" id="674604at2759"/>
<dbReference type="EMBL" id="KV418032">
    <property type="protein sequence ID" value="KZP03622.1"/>
    <property type="molecule type" value="Genomic_DNA"/>
</dbReference>
<dbReference type="PROSITE" id="PS50294">
    <property type="entry name" value="WD_REPEATS_REGION"/>
    <property type="match status" value="3"/>
</dbReference>
<organism evidence="5 6">
    <name type="scientific">Athelia psychrophila</name>
    <dbReference type="NCBI Taxonomy" id="1759441"/>
    <lineage>
        <taxon>Eukaryota</taxon>
        <taxon>Fungi</taxon>
        <taxon>Dikarya</taxon>
        <taxon>Basidiomycota</taxon>
        <taxon>Agaricomycotina</taxon>
        <taxon>Agaricomycetes</taxon>
        <taxon>Agaricomycetidae</taxon>
        <taxon>Atheliales</taxon>
        <taxon>Atheliaceae</taxon>
        <taxon>Athelia</taxon>
    </lineage>
</organism>
<evidence type="ECO:0000259" key="4">
    <source>
        <dbReference type="PROSITE" id="PS50004"/>
    </source>
</evidence>
<reference evidence="5 6" key="1">
    <citation type="journal article" date="2016" name="Mol. Biol. Evol.">
        <title>Comparative Genomics of Early-Diverging Mushroom-Forming Fungi Provides Insights into the Origins of Lignocellulose Decay Capabilities.</title>
        <authorList>
            <person name="Nagy L.G."/>
            <person name="Riley R."/>
            <person name="Tritt A."/>
            <person name="Adam C."/>
            <person name="Daum C."/>
            <person name="Floudas D."/>
            <person name="Sun H."/>
            <person name="Yadav J.S."/>
            <person name="Pangilinan J."/>
            <person name="Larsson K.H."/>
            <person name="Matsuura K."/>
            <person name="Barry K."/>
            <person name="Labutti K."/>
            <person name="Kuo R."/>
            <person name="Ohm R.A."/>
            <person name="Bhattacharya S.S."/>
            <person name="Shirouzu T."/>
            <person name="Yoshinaga Y."/>
            <person name="Martin F.M."/>
            <person name="Grigoriev I.V."/>
            <person name="Hibbett D.S."/>
        </authorList>
    </citation>
    <scope>NUCLEOTIDE SEQUENCE [LARGE SCALE GENOMIC DNA]</scope>
    <source>
        <strain evidence="5 6">CBS 109695</strain>
    </source>
</reference>
<accession>A0A167U5X6</accession>
<evidence type="ECO:0000256" key="1">
    <source>
        <dbReference type="ARBA" id="ARBA00022574"/>
    </source>
</evidence>
<dbReference type="Proteomes" id="UP000076532">
    <property type="component" value="Unassembled WGS sequence"/>
</dbReference>
<feature type="repeat" description="WD" evidence="3">
    <location>
        <begin position="226"/>
        <end position="260"/>
    </location>
</feature>
<dbReference type="STRING" id="436010.A0A167U5X6"/>
<dbReference type="InterPro" id="IPR019775">
    <property type="entry name" value="WD40_repeat_CS"/>
</dbReference>
<dbReference type="Gene3D" id="2.130.10.10">
    <property type="entry name" value="YVTN repeat-like/Quinoprotein amine dehydrogenase"/>
    <property type="match status" value="2"/>
</dbReference>
<keyword evidence="1 3" id="KW-0853">WD repeat</keyword>
<dbReference type="Pfam" id="PF00400">
    <property type="entry name" value="WD40"/>
    <property type="match status" value="4"/>
</dbReference>
<sequence>MSQSQSYSVTVQSVEELSWTSSVYSRFRTKFKPNLFVEVFVDDTPVGRTAVIKGSLKPVWENILTIDRIIHYRAEAEAQLDRGLFLRPRKDKRWRSPALVWRKQSSGGSKVQRQCVASGSYDKTIRVWDAESGALKAGPFTGHTDYVKSVVFSPDGQRVASGSNDRTIRIWDAESGVLKAGPFTGHTDNINSVVFSPDGQRVASGSDDQTIRIWDAESGVLKAGPFTGHTGRVRSVVFSPDGQRIASGSDDKIIRIWDVQIPTVSAEGHLSHG</sequence>
<dbReference type="InterPro" id="IPR015943">
    <property type="entry name" value="WD40/YVTN_repeat-like_dom_sf"/>
</dbReference>
<dbReference type="InterPro" id="IPR050349">
    <property type="entry name" value="WD_LIS1/nudF_dynein_reg"/>
</dbReference>
<keyword evidence="2" id="KW-0677">Repeat</keyword>
<dbReference type="InterPro" id="IPR020472">
    <property type="entry name" value="WD40_PAC1"/>
</dbReference>
<proteinExistence type="predicted"/>
<dbReference type="PANTHER" id="PTHR44129">
    <property type="entry name" value="WD REPEAT-CONTAINING PROTEIN POP1"/>
    <property type="match status" value="1"/>
</dbReference>
<dbReference type="InterPro" id="IPR001680">
    <property type="entry name" value="WD40_rpt"/>
</dbReference>
<dbReference type="PROSITE" id="PS50004">
    <property type="entry name" value="C2"/>
    <property type="match status" value="1"/>
</dbReference>
<feature type="domain" description="C2" evidence="4">
    <location>
        <begin position="1"/>
        <end position="129"/>
    </location>
</feature>
<dbReference type="CDD" id="cd00200">
    <property type="entry name" value="WD40"/>
    <property type="match status" value="1"/>
</dbReference>
<protein>
    <submittedName>
        <fullName evidence="5">WD40 repeat-like protein</fullName>
    </submittedName>
</protein>
<evidence type="ECO:0000313" key="6">
    <source>
        <dbReference type="Proteomes" id="UP000076532"/>
    </source>
</evidence>
<dbReference type="SUPFAM" id="SSF49562">
    <property type="entry name" value="C2 domain (Calcium/lipid-binding domain, CaLB)"/>
    <property type="match status" value="1"/>
</dbReference>
<feature type="repeat" description="WD" evidence="3">
    <location>
        <begin position="183"/>
        <end position="219"/>
    </location>
</feature>
<dbReference type="AlphaFoldDB" id="A0A167U5X6"/>
<name>A0A167U5X6_9AGAM</name>
<dbReference type="InterPro" id="IPR036322">
    <property type="entry name" value="WD40_repeat_dom_sf"/>
</dbReference>
<dbReference type="InterPro" id="IPR035892">
    <property type="entry name" value="C2_domain_sf"/>
</dbReference>
<dbReference type="SUPFAM" id="SSF50978">
    <property type="entry name" value="WD40 repeat-like"/>
    <property type="match status" value="1"/>
</dbReference>
<evidence type="ECO:0000256" key="3">
    <source>
        <dbReference type="PROSITE-ProRule" id="PRU00221"/>
    </source>
</evidence>
<feature type="repeat" description="WD" evidence="3">
    <location>
        <begin position="140"/>
        <end position="176"/>
    </location>
</feature>
<gene>
    <name evidence="5" type="ORF">FIBSPDRAFT_968835</name>
</gene>
<evidence type="ECO:0000256" key="2">
    <source>
        <dbReference type="ARBA" id="ARBA00022737"/>
    </source>
</evidence>